<evidence type="ECO:0000313" key="3">
    <source>
        <dbReference type="Proteomes" id="UP000053424"/>
    </source>
</evidence>
<sequence length="161" mass="17493">MPSPIFLPYHTRTSSSAMQGDSGTLRIVRCSRWPQQQGRRFAMRNVYSVHKFDKVWPHSIRLHLPPQTPSSSSSYVSLFSYSSSSSSSASPRSSSSESEDVEEPDNDDGWFSVLEVEPAADAFSAIPLGMTSTSTPSALKGMGINPPGFEGVLVCPCACLR</sequence>
<feature type="region of interest" description="Disordered" evidence="1">
    <location>
        <begin position="63"/>
        <end position="109"/>
    </location>
</feature>
<reference evidence="3" key="2">
    <citation type="submission" date="2015-01" db="EMBL/GenBank/DDBJ databases">
        <title>Evolutionary Origins and Diversification of the Mycorrhizal Mutualists.</title>
        <authorList>
            <consortium name="DOE Joint Genome Institute"/>
            <consortium name="Mycorrhizal Genomics Consortium"/>
            <person name="Kohler A."/>
            <person name="Kuo A."/>
            <person name="Nagy L.G."/>
            <person name="Floudas D."/>
            <person name="Copeland A."/>
            <person name="Barry K.W."/>
            <person name="Cichocki N."/>
            <person name="Veneault-Fourrey C."/>
            <person name="LaButti K."/>
            <person name="Lindquist E.A."/>
            <person name="Lipzen A."/>
            <person name="Lundell T."/>
            <person name="Morin E."/>
            <person name="Murat C."/>
            <person name="Riley R."/>
            <person name="Ohm R."/>
            <person name="Sun H."/>
            <person name="Tunlid A."/>
            <person name="Henrissat B."/>
            <person name="Grigoriev I.V."/>
            <person name="Hibbett D.S."/>
            <person name="Martin F."/>
        </authorList>
    </citation>
    <scope>NUCLEOTIDE SEQUENCE [LARGE SCALE GENOMIC DNA]</scope>
    <source>
        <strain evidence="3">h7</strain>
    </source>
</reference>
<dbReference type="HOGENOM" id="CLU_1643909_0_0_1"/>
<evidence type="ECO:0000256" key="1">
    <source>
        <dbReference type="SAM" id="MobiDB-lite"/>
    </source>
</evidence>
<accession>A0A0C2XAF8</accession>
<name>A0A0C2XAF8_HEBCY</name>
<proteinExistence type="predicted"/>
<evidence type="ECO:0000313" key="2">
    <source>
        <dbReference type="EMBL" id="KIM34983.1"/>
    </source>
</evidence>
<protein>
    <submittedName>
        <fullName evidence="2">Uncharacterized protein</fullName>
    </submittedName>
</protein>
<dbReference type="AlphaFoldDB" id="A0A0C2XAF8"/>
<feature type="compositionally biased region" description="Acidic residues" evidence="1">
    <location>
        <begin position="97"/>
        <end position="108"/>
    </location>
</feature>
<keyword evidence="3" id="KW-1185">Reference proteome</keyword>
<gene>
    <name evidence="2" type="ORF">M413DRAFT_370341</name>
</gene>
<dbReference type="EMBL" id="KN831836">
    <property type="protein sequence ID" value="KIM34983.1"/>
    <property type="molecule type" value="Genomic_DNA"/>
</dbReference>
<organism evidence="2 3">
    <name type="scientific">Hebeloma cylindrosporum</name>
    <dbReference type="NCBI Taxonomy" id="76867"/>
    <lineage>
        <taxon>Eukaryota</taxon>
        <taxon>Fungi</taxon>
        <taxon>Dikarya</taxon>
        <taxon>Basidiomycota</taxon>
        <taxon>Agaricomycotina</taxon>
        <taxon>Agaricomycetes</taxon>
        <taxon>Agaricomycetidae</taxon>
        <taxon>Agaricales</taxon>
        <taxon>Agaricineae</taxon>
        <taxon>Hymenogastraceae</taxon>
        <taxon>Hebeloma</taxon>
    </lineage>
</organism>
<feature type="compositionally biased region" description="Low complexity" evidence="1">
    <location>
        <begin position="70"/>
        <end position="96"/>
    </location>
</feature>
<dbReference type="Proteomes" id="UP000053424">
    <property type="component" value="Unassembled WGS sequence"/>
</dbReference>
<reference evidence="2 3" key="1">
    <citation type="submission" date="2014-04" db="EMBL/GenBank/DDBJ databases">
        <authorList>
            <consortium name="DOE Joint Genome Institute"/>
            <person name="Kuo A."/>
            <person name="Gay G."/>
            <person name="Dore J."/>
            <person name="Kohler A."/>
            <person name="Nagy L.G."/>
            <person name="Floudas D."/>
            <person name="Copeland A."/>
            <person name="Barry K.W."/>
            <person name="Cichocki N."/>
            <person name="Veneault-Fourrey C."/>
            <person name="LaButti K."/>
            <person name="Lindquist E.A."/>
            <person name="Lipzen A."/>
            <person name="Lundell T."/>
            <person name="Morin E."/>
            <person name="Murat C."/>
            <person name="Sun H."/>
            <person name="Tunlid A."/>
            <person name="Henrissat B."/>
            <person name="Grigoriev I.V."/>
            <person name="Hibbett D.S."/>
            <person name="Martin F."/>
            <person name="Nordberg H.P."/>
            <person name="Cantor M.N."/>
            <person name="Hua S.X."/>
        </authorList>
    </citation>
    <scope>NUCLEOTIDE SEQUENCE [LARGE SCALE GENOMIC DNA]</scope>
    <source>
        <strain evidence="3">h7</strain>
    </source>
</reference>